<dbReference type="Proteomes" id="UP000233618">
    <property type="component" value="Unassembled WGS sequence"/>
</dbReference>
<dbReference type="InterPro" id="IPR050229">
    <property type="entry name" value="GlpE_sulfurtransferase"/>
</dbReference>
<feature type="domain" description="Rhodanese" evidence="1">
    <location>
        <begin position="40"/>
        <end position="129"/>
    </location>
</feature>
<dbReference type="Pfam" id="PF00581">
    <property type="entry name" value="Rhodanese"/>
    <property type="match status" value="1"/>
</dbReference>
<dbReference type="PANTHER" id="PTHR43031">
    <property type="entry name" value="FAD-DEPENDENT OXIDOREDUCTASE"/>
    <property type="match status" value="1"/>
</dbReference>
<dbReference type="CDD" id="cd00158">
    <property type="entry name" value="RHOD"/>
    <property type="match status" value="1"/>
</dbReference>
<keyword evidence="3" id="KW-1185">Reference proteome</keyword>
<dbReference type="EMBL" id="MVDE01000036">
    <property type="protein sequence ID" value="PKQ62353.1"/>
    <property type="molecule type" value="Genomic_DNA"/>
</dbReference>
<dbReference type="AlphaFoldDB" id="A0A2N3HWE8"/>
<dbReference type="InterPro" id="IPR036873">
    <property type="entry name" value="Rhodanese-like_dom_sf"/>
</dbReference>
<accession>A0A2N3HWE8</accession>
<sequence>MKAITSFLLAFIVLGISNVYSQNDSIQVLSPNHFNRVLQLNPDVVLIDVRPKKEFKKAHIKGAHLAQNSEELFHLIDSLGTSKVYLLYCKYGEQSVDAGKMIYEKYKISVCSLEGGLDAWLQEGKEIEN</sequence>
<proteinExistence type="predicted"/>
<reference evidence="2 3" key="1">
    <citation type="journal article" date="2017" name="Front. Microbiol.">
        <title>Labilibaculum manganireducens gen. nov., sp. nov. and Labilibaculum filiforme sp. nov., Novel Bacteroidetes Isolated from Subsurface Sediments of the Baltic Sea.</title>
        <authorList>
            <person name="Vandieken V."/>
            <person name="Marshall I.P."/>
            <person name="Niemann H."/>
            <person name="Engelen B."/>
            <person name="Cypionka H."/>
        </authorList>
    </citation>
    <scope>NUCLEOTIDE SEQUENCE [LARGE SCALE GENOMIC DNA]</scope>
    <source>
        <strain evidence="2 3">59.10-2M</strain>
    </source>
</reference>
<dbReference type="InterPro" id="IPR001763">
    <property type="entry name" value="Rhodanese-like_dom"/>
</dbReference>
<gene>
    <name evidence="2" type="ORF">BZG01_17530</name>
</gene>
<organism evidence="2 3">
    <name type="scientific">Labilibaculum manganireducens</name>
    <dbReference type="NCBI Taxonomy" id="1940525"/>
    <lineage>
        <taxon>Bacteria</taxon>
        <taxon>Pseudomonadati</taxon>
        <taxon>Bacteroidota</taxon>
        <taxon>Bacteroidia</taxon>
        <taxon>Marinilabiliales</taxon>
        <taxon>Marinifilaceae</taxon>
        <taxon>Labilibaculum</taxon>
    </lineage>
</organism>
<dbReference type="PANTHER" id="PTHR43031:SF1">
    <property type="entry name" value="PYRIDINE NUCLEOTIDE-DISULPHIDE OXIDOREDUCTASE"/>
    <property type="match status" value="1"/>
</dbReference>
<dbReference type="PROSITE" id="PS50206">
    <property type="entry name" value="RHODANESE_3"/>
    <property type="match status" value="1"/>
</dbReference>
<dbReference type="Gene3D" id="3.40.250.10">
    <property type="entry name" value="Rhodanese-like domain"/>
    <property type="match status" value="1"/>
</dbReference>
<dbReference type="SUPFAM" id="SSF52821">
    <property type="entry name" value="Rhodanese/Cell cycle control phosphatase"/>
    <property type="match status" value="1"/>
</dbReference>
<comment type="caution">
    <text evidence="2">The sequence shown here is derived from an EMBL/GenBank/DDBJ whole genome shotgun (WGS) entry which is preliminary data.</text>
</comment>
<evidence type="ECO:0000313" key="2">
    <source>
        <dbReference type="EMBL" id="PKQ62353.1"/>
    </source>
</evidence>
<evidence type="ECO:0000259" key="1">
    <source>
        <dbReference type="PROSITE" id="PS50206"/>
    </source>
</evidence>
<name>A0A2N3HWE8_9BACT</name>
<dbReference type="RefSeq" id="WP_101311154.1">
    <property type="nucleotide sequence ID" value="NZ_MVDE01000036.1"/>
</dbReference>
<dbReference type="SMART" id="SM00450">
    <property type="entry name" value="RHOD"/>
    <property type="match status" value="1"/>
</dbReference>
<evidence type="ECO:0000313" key="3">
    <source>
        <dbReference type="Proteomes" id="UP000233618"/>
    </source>
</evidence>
<protein>
    <recommendedName>
        <fullName evidence="1">Rhodanese domain-containing protein</fullName>
    </recommendedName>
</protein>